<dbReference type="Pfam" id="PF14970">
    <property type="entry name" value="TEDC1"/>
    <property type="match status" value="1"/>
</dbReference>
<evidence type="ECO:0000313" key="3">
    <source>
        <dbReference type="Proteomes" id="UP001347796"/>
    </source>
</evidence>
<gene>
    <name evidence="2" type="ORF">SNE40_009230</name>
</gene>
<comment type="caution">
    <text evidence="2">The sequence shown here is derived from an EMBL/GenBank/DDBJ whole genome shotgun (WGS) entry which is preliminary data.</text>
</comment>
<dbReference type="Proteomes" id="UP001347796">
    <property type="component" value="Unassembled WGS sequence"/>
</dbReference>
<sequence>MAHVRETIKLLSKILLQNGTIEISPEMFRQAKFNKKEAAPVLWKLMFQLVYFCNFGIIDESAVKAETELTQEERCVYVKQELQKWGYLLPDFACLSPDGNTGSRELLLALAWLICKEDIMEKFMNNCTSPIEYDSDLLFEEEMKFMPSVKKCDIKEPSCKVQKLLMLNGKLQLNLRRLYSLQIQDINLSHKVHESTKGVSMTSYRNHLTPMEVRLLRYPAHLKKMLHLLEKDNERIQNLLLWKDQEHIFWHWMESVLELKLSEEDTSTSYRSIPVYLNLPSDCNEKINSTRQHLVETILQYEDIIDQLENLWTRKHEDISEQDLDNLLTSINMEIALQRANLSLSATETMLKPPKQTRFILQDKTKKTAARQSKHLAPAFSIGQGDGQSVDINVAIVDIERRIENLEHDLLVDQGICKTEVENLASKIPDTICIPPLAFKRRF</sequence>
<dbReference type="InterPro" id="IPR043535">
    <property type="entry name" value="TEDC1"/>
</dbReference>
<name>A0AAN8PQ53_PATCE</name>
<dbReference type="PANTHER" id="PTHR35076:SF1">
    <property type="entry name" value="TUBULIN EPSILON AND DELTA COMPLEX PROTEIN 1"/>
    <property type="match status" value="1"/>
</dbReference>
<accession>A0AAN8PQ53</accession>
<evidence type="ECO:0000259" key="1">
    <source>
        <dbReference type="Pfam" id="PF14970"/>
    </source>
</evidence>
<dbReference type="PANTHER" id="PTHR35076">
    <property type="entry name" value="TUBULIN EPSILON AND DELTA COMPLEX PROTEIN 1"/>
    <property type="match status" value="1"/>
</dbReference>
<proteinExistence type="predicted"/>
<dbReference type="EMBL" id="JAZGQO010000007">
    <property type="protein sequence ID" value="KAK6181364.1"/>
    <property type="molecule type" value="Genomic_DNA"/>
</dbReference>
<organism evidence="2 3">
    <name type="scientific">Patella caerulea</name>
    <name type="common">Rayed Mediterranean limpet</name>
    <dbReference type="NCBI Taxonomy" id="87958"/>
    <lineage>
        <taxon>Eukaryota</taxon>
        <taxon>Metazoa</taxon>
        <taxon>Spiralia</taxon>
        <taxon>Lophotrochozoa</taxon>
        <taxon>Mollusca</taxon>
        <taxon>Gastropoda</taxon>
        <taxon>Patellogastropoda</taxon>
        <taxon>Patelloidea</taxon>
        <taxon>Patellidae</taxon>
        <taxon>Patella</taxon>
    </lineage>
</organism>
<dbReference type="AlphaFoldDB" id="A0AAN8PQ53"/>
<keyword evidence="3" id="KW-1185">Reference proteome</keyword>
<dbReference type="InterPro" id="IPR027996">
    <property type="entry name" value="TEDC1_dom"/>
</dbReference>
<feature type="domain" description="Tubulin epsilon and delta complex protein 1" evidence="1">
    <location>
        <begin position="86"/>
        <end position="258"/>
    </location>
</feature>
<reference evidence="2 3" key="1">
    <citation type="submission" date="2024-01" db="EMBL/GenBank/DDBJ databases">
        <title>The genome of the rayed Mediterranean limpet Patella caerulea (Linnaeus, 1758).</title>
        <authorList>
            <person name="Anh-Thu Weber A."/>
            <person name="Halstead-Nussloch G."/>
        </authorList>
    </citation>
    <scope>NUCLEOTIDE SEQUENCE [LARGE SCALE GENOMIC DNA]</scope>
    <source>
        <strain evidence="2">AATW-2023a</strain>
        <tissue evidence="2">Whole specimen</tissue>
    </source>
</reference>
<evidence type="ECO:0000313" key="2">
    <source>
        <dbReference type="EMBL" id="KAK6181364.1"/>
    </source>
</evidence>
<protein>
    <recommendedName>
        <fullName evidence="1">Tubulin epsilon and delta complex protein 1 domain-containing protein</fullName>
    </recommendedName>
</protein>